<dbReference type="InterPro" id="IPR023213">
    <property type="entry name" value="CAT-like_dom_sf"/>
</dbReference>
<proteinExistence type="predicted"/>
<keyword evidence="3" id="KW-1185">Reference proteome</keyword>
<dbReference type="Gene3D" id="3.30.559.30">
    <property type="entry name" value="Nonribosomal peptide synthetase, condensation domain"/>
    <property type="match status" value="1"/>
</dbReference>
<feature type="domain" description="Condensation" evidence="1">
    <location>
        <begin position="12"/>
        <end position="446"/>
    </location>
</feature>
<dbReference type="Proteomes" id="UP000606172">
    <property type="component" value="Unassembled WGS sequence"/>
</dbReference>
<name>A0A919RDJ8_9ACTN</name>
<accession>A0A919RDJ8</accession>
<sequence>MSNSFVDSFVRELPLSHGQERIWLHHQVTPAGALHARAAYNMVVAEQLSGPLDIPALRRALDEIVARHEILRTVFTTSAGRPVQRVRARGTAALEVLDLGQEPGTRVREVVEERANRVFDLTSGPLFRATLLRLAEREHVLCLVMHHIVGDAWSLSRVLLGELAALYAAFAAGLPSPLPPLTRQYGDYVRLRRAERIPGEQLAYWAKTLAGVPSLDMSADPPSRAVPRSTSGLVIHCSPGELHECVALLARRIRCTPFMLYMAAYAVLLSRYTGQQDFCVGTSVAGRAEEEFEPLIGMFVNTLALRADLSGDPPFLEFLRRVRRVALGGFAHAEVPYELVDAVLQEERGGKPLISTMFLFNGPPAPGLSFGGLETSPVISGLAPATFDLTLEVMRLQGHLRIMFTYDAEVVSRVAVKRMASHLERLLWSVIADPEARVSRLTMLPQWDFW</sequence>
<protein>
    <recommendedName>
        <fullName evidence="1">Condensation domain-containing protein</fullName>
    </recommendedName>
</protein>
<reference evidence="2" key="1">
    <citation type="submission" date="2021-01" db="EMBL/GenBank/DDBJ databases">
        <title>Whole genome shotgun sequence of Sinosporangium siamense NBRC 109515.</title>
        <authorList>
            <person name="Komaki H."/>
            <person name="Tamura T."/>
        </authorList>
    </citation>
    <scope>NUCLEOTIDE SEQUENCE</scope>
    <source>
        <strain evidence="2">NBRC 109515</strain>
    </source>
</reference>
<dbReference type="SUPFAM" id="SSF52777">
    <property type="entry name" value="CoA-dependent acyltransferases"/>
    <property type="match status" value="2"/>
</dbReference>
<dbReference type="Gene3D" id="3.30.559.10">
    <property type="entry name" value="Chloramphenicol acetyltransferase-like domain"/>
    <property type="match status" value="1"/>
</dbReference>
<dbReference type="RefSeq" id="WP_204019782.1">
    <property type="nucleotide sequence ID" value="NZ_BOOW01000002.1"/>
</dbReference>
<dbReference type="AlphaFoldDB" id="A0A919RDJ8"/>
<dbReference type="CDD" id="cd19531">
    <property type="entry name" value="LCL_NRPS-like"/>
    <property type="match status" value="1"/>
</dbReference>
<dbReference type="PANTHER" id="PTHR45398:SF1">
    <property type="entry name" value="ENZYME, PUTATIVE (JCVI)-RELATED"/>
    <property type="match status" value="1"/>
</dbReference>
<dbReference type="EMBL" id="BOOW01000002">
    <property type="protein sequence ID" value="GII89876.1"/>
    <property type="molecule type" value="Genomic_DNA"/>
</dbReference>
<dbReference type="GO" id="GO:0003824">
    <property type="term" value="F:catalytic activity"/>
    <property type="evidence" value="ECO:0007669"/>
    <property type="project" value="InterPro"/>
</dbReference>
<evidence type="ECO:0000313" key="2">
    <source>
        <dbReference type="EMBL" id="GII89876.1"/>
    </source>
</evidence>
<gene>
    <name evidence="2" type="ORF">Ssi02_01070</name>
</gene>
<dbReference type="Pfam" id="PF00668">
    <property type="entry name" value="Condensation"/>
    <property type="match status" value="1"/>
</dbReference>
<dbReference type="GO" id="GO:0008610">
    <property type="term" value="P:lipid biosynthetic process"/>
    <property type="evidence" value="ECO:0007669"/>
    <property type="project" value="UniProtKB-ARBA"/>
</dbReference>
<comment type="caution">
    <text evidence="2">The sequence shown here is derived from an EMBL/GenBank/DDBJ whole genome shotgun (WGS) entry which is preliminary data.</text>
</comment>
<dbReference type="PANTHER" id="PTHR45398">
    <property type="match status" value="1"/>
</dbReference>
<evidence type="ECO:0000259" key="1">
    <source>
        <dbReference type="Pfam" id="PF00668"/>
    </source>
</evidence>
<dbReference type="InterPro" id="IPR001242">
    <property type="entry name" value="Condensation_dom"/>
</dbReference>
<organism evidence="2 3">
    <name type="scientific">Sinosporangium siamense</name>
    <dbReference type="NCBI Taxonomy" id="1367973"/>
    <lineage>
        <taxon>Bacteria</taxon>
        <taxon>Bacillati</taxon>
        <taxon>Actinomycetota</taxon>
        <taxon>Actinomycetes</taxon>
        <taxon>Streptosporangiales</taxon>
        <taxon>Streptosporangiaceae</taxon>
        <taxon>Sinosporangium</taxon>
    </lineage>
</organism>
<evidence type="ECO:0000313" key="3">
    <source>
        <dbReference type="Proteomes" id="UP000606172"/>
    </source>
</evidence>